<comment type="similarity">
    <text evidence="1 2">Belongs to the BolA/IbaG family.</text>
</comment>
<accession>A0A1B6CXR1</accession>
<organism evidence="3">
    <name type="scientific">Clastoptera arizonana</name>
    <name type="common">Arizona spittle bug</name>
    <dbReference type="NCBI Taxonomy" id="38151"/>
    <lineage>
        <taxon>Eukaryota</taxon>
        <taxon>Metazoa</taxon>
        <taxon>Ecdysozoa</taxon>
        <taxon>Arthropoda</taxon>
        <taxon>Hexapoda</taxon>
        <taxon>Insecta</taxon>
        <taxon>Pterygota</taxon>
        <taxon>Neoptera</taxon>
        <taxon>Paraneoptera</taxon>
        <taxon>Hemiptera</taxon>
        <taxon>Auchenorrhyncha</taxon>
        <taxon>Cercopoidea</taxon>
        <taxon>Clastopteridae</taxon>
        <taxon>Clastoptera</taxon>
    </lineage>
</organism>
<dbReference type="PANTHER" id="PTHR46229">
    <property type="entry name" value="BOLA TRANSCRIPTION REGULATOR"/>
    <property type="match status" value="1"/>
</dbReference>
<evidence type="ECO:0000313" key="3">
    <source>
        <dbReference type="EMBL" id="JAS18181.1"/>
    </source>
</evidence>
<dbReference type="Gene3D" id="3.10.20.90">
    <property type="entry name" value="Phosphatidylinositol 3-kinase Catalytic Subunit, Chain A, domain 1"/>
    <property type="match status" value="1"/>
</dbReference>
<evidence type="ECO:0000256" key="1">
    <source>
        <dbReference type="ARBA" id="ARBA00005578"/>
    </source>
</evidence>
<reference evidence="3" key="1">
    <citation type="submission" date="2015-12" db="EMBL/GenBank/DDBJ databases">
        <title>De novo transcriptome assembly of four potential Pierce s Disease insect vectors from Arizona vineyards.</title>
        <authorList>
            <person name="Tassone E.E."/>
        </authorList>
    </citation>
    <scope>NUCLEOTIDE SEQUENCE</scope>
</reference>
<sequence length="144" mass="16903">MCNILSRFNQSINMSRHVIRMSRTVHEKIEKNLKPEFLEVTDHSPDCSGGYLKVTVVSKKFDNTTLLERHRMVNSLFIEELDHQIGLNALIIDARTPKEWNEIKSKVKAGYKRNTTEFQFNYLSISSVSDETLPNQKQFMYEYK</sequence>
<protein>
    <recommendedName>
        <fullName evidence="4">BolA-like protein</fullName>
    </recommendedName>
</protein>
<name>A0A1B6CXR1_9HEMI</name>
<dbReference type="InterPro" id="IPR036065">
    <property type="entry name" value="BolA-like_sf"/>
</dbReference>
<dbReference type="InterPro" id="IPR050961">
    <property type="entry name" value="BolA/IbaG_stress_morph_reg"/>
</dbReference>
<dbReference type="AlphaFoldDB" id="A0A1B6CXR1"/>
<dbReference type="EMBL" id="GEDC01019117">
    <property type="protein sequence ID" value="JAS18181.1"/>
    <property type="molecule type" value="Transcribed_RNA"/>
</dbReference>
<evidence type="ECO:0008006" key="4">
    <source>
        <dbReference type="Google" id="ProtNLM"/>
    </source>
</evidence>
<proteinExistence type="inferred from homology"/>
<dbReference type="InterPro" id="IPR002634">
    <property type="entry name" value="BolA"/>
</dbReference>
<dbReference type="PANTHER" id="PTHR46229:SF2">
    <property type="entry name" value="BOLA-LIKE PROTEIN 1"/>
    <property type="match status" value="1"/>
</dbReference>
<evidence type="ECO:0000256" key="2">
    <source>
        <dbReference type="RuleBase" id="RU003860"/>
    </source>
</evidence>
<gene>
    <name evidence="3" type="ORF">g.20272</name>
</gene>
<dbReference type="Pfam" id="PF01722">
    <property type="entry name" value="BolA"/>
    <property type="match status" value="1"/>
</dbReference>
<dbReference type="SUPFAM" id="SSF82657">
    <property type="entry name" value="BolA-like"/>
    <property type="match status" value="1"/>
</dbReference>